<protein>
    <submittedName>
        <fullName evidence="2">Uncharacterized protein</fullName>
    </submittedName>
</protein>
<dbReference type="AlphaFoldDB" id="E0SQ81"/>
<evidence type="ECO:0000313" key="3">
    <source>
        <dbReference type="Proteomes" id="UP000001304"/>
    </source>
</evidence>
<dbReference type="BioCyc" id="IAGG583356:GHAH-192-MONOMER"/>
<evidence type="ECO:0000313" key="2">
    <source>
        <dbReference type="EMBL" id="ADM27031.1"/>
    </source>
</evidence>
<name>E0SQ81_IGNAA</name>
<feature type="transmembrane region" description="Helical" evidence="1">
    <location>
        <begin position="7"/>
        <end position="28"/>
    </location>
</feature>
<dbReference type="Proteomes" id="UP000001304">
    <property type="component" value="Chromosome"/>
</dbReference>
<dbReference type="EMBL" id="CP002098">
    <property type="protein sequence ID" value="ADM27031.1"/>
    <property type="molecule type" value="Genomic_DNA"/>
</dbReference>
<proteinExistence type="predicted"/>
<evidence type="ECO:0000256" key="1">
    <source>
        <dbReference type="SAM" id="Phobius"/>
    </source>
</evidence>
<gene>
    <name evidence="2" type="ordered locus">Igag_0182</name>
</gene>
<dbReference type="HOGENOM" id="CLU_910919_0_0_2"/>
<keyword evidence="1" id="KW-0812">Transmembrane</keyword>
<dbReference type="STRING" id="583356.Igag_0182"/>
<reference evidence="2 3" key="1">
    <citation type="journal article" date="2010" name="Stand. Genomic Sci.">
        <title>Complete genome sequence of Ignisphaera aggregans type strain (AQ1.S1).</title>
        <authorList>
            <person name="Goker M."/>
            <person name="Held B."/>
            <person name="Lapidus A."/>
            <person name="Nolan M."/>
            <person name="Spring S."/>
            <person name="Yasawong M."/>
            <person name="Lucas S."/>
            <person name="Glavina Del Rio T."/>
            <person name="Tice H."/>
            <person name="Cheng J.F."/>
            <person name="Goodwin L."/>
            <person name="Tapia R."/>
            <person name="Pitluck S."/>
            <person name="Liolios K."/>
            <person name="Ivanova N."/>
            <person name="Mavromatis K."/>
            <person name="Mikhailova N."/>
            <person name="Pati A."/>
            <person name="Chen A."/>
            <person name="Palaniappan K."/>
            <person name="Brambilla E."/>
            <person name="Land M."/>
            <person name="Hauser L."/>
            <person name="Chang Y.J."/>
            <person name="Jeffries C.D."/>
            <person name="Brettin T."/>
            <person name="Detter J.C."/>
            <person name="Han C."/>
            <person name="Rohde M."/>
            <person name="Sikorski J."/>
            <person name="Woyke T."/>
            <person name="Bristow J."/>
            <person name="Eisen J.A."/>
            <person name="Markowitz V."/>
            <person name="Hugenholtz P."/>
            <person name="Kyrpides N.C."/>
            <person name="Klenk H.P."/>
        </authorList>
    </citation>
    <scope>NUCLEOTIDE SEQUENCE [LARGE SCALE GENOMIC DNA]</scope>
    <source>
        <strain evidence="3">DSM 17230 / JCM 13409 / AQ1.S1</strain>
    </source>
</reference>
<sequence length="305" mass="34491">MAMRKFALLVPLTAVVILSVILVVYLVYPSVLIPSKYSVEVAGDNKSIELKTYSGWRGVEAMITPLDEYIKSLVGAVPHSDLMWPFADSQNPFHDLLNSGAGVALVTILSVDRIQRYDIYAYVVYKTRVDQVIAKPQNTIGLPPEVECVKAPELCDLARLQREIIDSLISVIERNNVIEVIVPAFIARESIGKNNLSISNVATPFPLLEPGYQYLVFLDPELDGIHIYYDYVWGPWAYLVLDGRVYSLNYVKPPDNVSFDPVRLFVSPYTYWKPYPYEQLRNIAIQKLSISGEQLENFINKILKG</sequence>
<dbReference type="KEGG" id="iag:Igag_0182"/>
<accession>E0SQ81</accession>
<keyword evidence="1" id="KW-0472">Membrane</keyword>
<organism evidence="2 3">
    <name type="scientific">Ignisphaera aggregans (strain DSM 17230 / JCM 13409 / AQ1.S1)</name>
    <dbReference type="NCBI Taxonomy" id="583356"/>
    <lineage>
        <taxon>Archaea</taxon>
        <taxon>Thermoproteota</taxon>
        <taxon>Thermoprotei</taxon>
        <taxon>Desulfurococcales</taxon>
        <taxon>Desulfurococcaceae</taxon>
        <taxon>Ignisphaera</taxon>
    </lineage>
</organism>
<keyword evidence="3" id="KW-1185">Reference proteome</keyword>
<keyword evidence="1" id="KW-1133">Transmembrane helix</keyword>